<dbReference type="InterPro" id="IPR002213">
    <property type="entry name" value="UDP_glucos_trans"/>
</dbReference>
<keyword evidence="2" id="KW-0808">Transferase</keyword>
<dbReference type="GO" id="GO:0080043">
    <property type="term" value="F:quercetin 3-O-glucosyltransferase activity"/>
    <property type="evidence" value="ECO:0007669"/>
    <property type="project" value="TreeGrafter"/>
</dbReference>
<comment type="caution">
    <text evidence="3">The sequence shown here is derived from an EMBL/GenBank/DDBJ whole genome shotgun (WGS) entry which is preliminary data.</text>
</comment>
<evidence type="ECO:0000256" key="1">
    <source>
        <dbReference type="ARBA" id="ARBA00009995"/>
    </source>
</evidence>
<reference evidence="3" key="1">
    <citation type="submission" date="2020-06" db="EMBL/GenBank/DDBJ databases">
        <authorList>
            <person name="Li T."/>
            <person name="Hu X."/>
            <person name="Zhang T."/>
            <person name="Song X."/>
            <person name="Zhang H."/>
            <person name="Dai N."/>
            <person name="Sheng W."/>
            <person name="Hou X."/>
            <person name="Wei L."/>
        </authorList>
    </citation>
    <scope>NUCLEOTIDE SEQUENCE</scope>
    <source>
        <strain evidence="3">G01</strain>
        <tissue evidence="3">Leaf</tissue>
    </source>
</reference>
<dbReference type="Pfam" id="PF00201">
    <property type="entry name" value="UDPGT"/>
    <property type="match status" value="1"/>
</dbReference>
<organism evidence="3">
    <name type="scientific">Sesamum angustifolium</name>
    <dbReference type="NCBI Taxonomy" id="2727405"/>
    <lineage>
        <taxon>Eukaryota</taxon>
        <taxon>Viridiplantae</taxon>
        <taxon>Streptophyta</taxon>
        <taxon>Embryophyta</taxon>
        <taxon>Tracheophyta</taxon>
        <taxon>Spermatophyta</taxon>
        <taxon>Magnoliopsida</taxon>
        <taxon>eudicotyledons</taxon>
        <taxon>Gunneridae</taxon>
        <taxon>Pentapetalae</taxon>
        <taxon>asterids</taxon>
        <taxon>lamiids</taxon>
        <taxon>Lamiales</taxon>
        <taxon>Pedaliaceae</taxon>
        <taxon>Sesamum</taxon>
    </lineage>
</organism>
<gene>
    <name evidence="3" type="ORF">Sangu_1598800</name>
</gene>
<dbReference type="PANTHER" id="PTHR11926">
    <property type="entry name" value="GLUCOSYL/GLUCURONOSYL TRANSFERASES"/>
    <property type="match status" value="1"/>
</dbReference>
<dbReference type="CDD" id="cd03784">
    <property type="entry name" value="GT1_Gtf-like"/>
    <property type="match status" value="1"/>
</dbReference>
<dbReference type="PANTHER" id="PTHR11926:SF1553">
    <property type="entry name" value="GLYCOSYLTRANSFERASE"/>
    <property type="match status" value="1"/>
</dbReference>
<dbReference type="SUPFAM" id="SSF53756">
    <property type="entry name" value="UDP-Glycosyltransferase/glycogen phosphorylase"/>
    <property type="match status" value="1"/>
</dbReference>
<evidence type="ECO:0000313" key="3">
    <source>
        <dbReference type="EMBL" id="KAL0334426.1"/>
    </source>
</evidence>
<accession>A0AAW2MTK8</accession>
<dbReference type="Gene3D" id="3.40.50.2000">
    <property type="entry name" value="Glycogen Phosphorylase B"/>
    <property type="match status" value="2"/>
</dbReference>
<dbReference type="GO" id="GO:0080044">
    <property type="term" value="F:quercetin 7-O-glucosyltransferase activity"/>
    <property type="evidence" value="ECO:0007669"/>
    <property type="project" value="TreeGrafter"/>
</dbReference>
<name>A0AAW2MTK8_9LAMI</name>
<sequence length="179" mass="20381">MRPDEMPSFIYDHGSCPGTFEMVLNQFRNVDKADWIFINTFDELEEEVLEWMSRSLRVKAIGPAIPSMYLDKRLQDDKEYEETSEKGLIVCGPQLDVLAHEAVACFITHCGWNSTLEGLSIGVPIVAMPQWTDQSTNAKFVTDVWGIGIRAHADEEELVRQEEIVRCLRNVMEGEEGKV</sequence>
<evidence type="ECO:0000256" key="2">
    <source>
        <dbReference type="ARBA" id="ARBA00022679"/>
    </source>
</evidence>
<proteinExistence type="inferred from homology"/>
<dbReference type="AlphaFoldDB" id="A0AAW2MTK8"/>
<dbReference type="EMBL" id="JACGWK010000009">
    <property type="protein sequence ID" value="KAL0334426.1"/>
    <property type="molecule type" value="Genomic_DNA"/>
</dbReference>
<comment type="similarity">
    <text evidence="1">Belongs to the UDP-glycosyltransferase family.</text>
</comment>
<protein>
    <submittedName>
        <fullName evidence="3">UDP-glycosyltransferase 74E2</fullName>
    </submittedName>
</protein>
<reference evidence="3" key="2">
    <citation type="journal article" date="2024" name="Plant">
        <title>Genomic evolution and insights into agronomic trait innovations of Sesamum species.</title>
        <authorList>
            <person name="Miao H."/>
            <person name="Wang L."/>
            <person name="Qu L."/>
            <person name="Liu H."/>
            <person name="Sun Y."/>
            <person name="Le M."/>
            <person name="Wang Q."/>
            <person name="Wei S."/>
            <person name="Zheng Y."/>
            <person name="Lin W."/>
            <person name="Duan Y."/>
            <person name="Cao H."/>
            <person name="Xiong S."/>
            <person name="Wang X."/>
            <person name="Wei L."/>
            <person name="Li C."/>
            <person name="Ma Q."/>
            <person name="Ju M."/>
            <person name="Zhao R."/>
            <person name="Li G."/>
            <person name="Mu C."/>
            <person name="Tian Q."/>
            <person name="Mei H."/>
            <person name="Zhang T."/>
            <person name="Gao T."/>
            <person name="Zhang H."/>
        </authorList>
    </citation>
    <scope>NUCLEOTIDE SEQUENCE</scope>
    <source>
        <strain evidence="3">G01</strain>
    </source>
</reference>